<gene>
    <name evidence="5" type="ORF">Acy02nite_37600</name>
</gene>
<keyword evidence="1" id="KW-0805">Transcription regulation</keyword>
<accession>A0A919IHL9</accession>
<keyword evidence="2" id="KW-0238">DNA-binding</keyword>
<dbReference type="EMBL" id="BOMH01000028">
    <property type="protein sequence ID" value="GID65879.1"/>
    <property type="molecule type" value="Genomic_DNA"/>
</dbReference>
<dbReference type="Pfam" id="PF01638">
    <property type="entry name" value="HxlR"/>
    <property type="match status" value="1"/>
</dbReference>
<name>A0A919IHL9_9ACTN</name>
<dbReference type="GO" id="GO:0003677">
    <property type="term" value="F:DNA binding"/>
    <property type="evidence" value="ECO:0007669"/>
    <property type="project" value="UniProtKB-KW"/>
</dbReference>
<keyword evidence="3" id="KW-0804">Transcription</keyword>
<evidence type="ECO:0000256" key="1">
    <source>
        <dbReference type="ARBA" id="ARBA00023015"/>
    </source>
</evidence>
<dbReference type="SUPFAM" id="SSF46785">
    <property type="entry name" value="Winged helix' DNA-binding domain"/>
    <property type="match status" value="1"/>
</dbReference>
<dbReference type="Gene3D" id="1.10.10.10">
    <property type="entry name" value="Winged helix-like DNA-binding domain superfamily/Winged helix DNA-binding domain"/>
    <property type="match status" value="1"/>
</dbReference>
<dbReference type="InterPro" id="IPR002577">
    <property type="entry name" value="HTH_HxlR"/>
</dbReference>
<organism evidence="5 6">
    <name type="scientific">Actinoplanes cyaneus</name>
    <dbReference type="NCBI Taxonomy" id="52696"/>
    <lineage>
        <taxon>Bacteria</taxon>
        <taxon>Bacillati</taxon>
        <taxon>Actinomycetota</taxon>
        <taxon>Actinomycetes</taxon>
        <taxon>Micromonosporales</taxon>
        <taxon>Micromonosporaceae</taxon>
        <taxon>Actinoplanes</taxon>
    </lineage>
</organism>
<evidence type="ECO:0000256" key="2">
    <source>
        <dbReference type="ARBA" id="ARBA00023125"/>
    </source>
</evidence>
<evidence type="ECO:0000259" key="4">
    <source>
        <dbReference type="PROSITE" id="PS51118"/>
    </source>
</evidence>
<evidence type="ECO:0000313" key="5">
    <source>
        <dbReference type="EMBL" id="GID65879.1"/>
    </source>
</evidence>
<feature type="domain" description="HTH hxlR-type" evidence="4">
    <location>
        <begin position="19"/>
        <end position="118"/>
    </location>
</feature>
<dbReference type="InterPro" id="IPR036388">
    <property type="entry name" value="WH-like_DNA-bd_sf"/>
</dbReference>
<reference evidence="5" key="1">
    <citation type="submission" date="2021-01" db="EMBL/GenBank/DDBJ databases">
        <title>Whole genome shotgun sequence of Actinoplanes cyaneus NBRC 14990.</title>
        <authorList>
            <person name="Komaki H."/>
            <person name="Tamura T."/>
        </authorList>
    </citation>
    <scope>NUCLEOTIDE SEQUENCE</scope>
    <source>
        <strain evidence="5">NBRC 14990</strain>
    </source>
</reference>
<sequence>MVAHVTPPPEALDWSVDNCTISRAMDILGEKWTMVVLREIFSGIRRFDDMRVRTGIPRQVLANRLSALVEAGVLRREPYREPGSRVRQEYRLTEKGFDLYPVLIALAGWGNRYLADPEGPPIQFAHRDCGAELDVEIHCAGGHEVTDHRDVLPRPGPGAHRRSE</sequence>
<dbReference type="PANTHER" id="PTHR33204:SF18">
    <property type="entry name" value="TRANSCRIPTIONAL REGULATORY PROTEIN"/>
    <property type="match status" value="1"/>
</dbReference>
<evidence type="ECO:0000256" key="3">
    <source>
        <dbReference type="ARBA" id="ARBA00023163"/>
    </source>
</evidence>
<dbReference type="PANTHER" id="PTHR33204">
    <property type="entry name" value="TRANSCRIPTIONAL REGULATOR, MARR FAMILY"/>
    <property type="match status" value="1"/>
</dbReference>
<keyword evidence="6" id="KW-1185">Reference proteome</keyword>
<dbReference type="Proteomes" id="UP000619479">
    <property type="component" value="Unassembled WGS sequence"/>
</dbReference>
<dbReference type="RefSeq" id="WP_203742223.1">
    <property type="nucleotide sequence ID" value="NZ_BAAAUC010000012.1"/>
</dbReference>
<dbReference type="AlphaFoldDB" id="A0A919IHL9"/>
<proteinExistence type="predicted"/>
<protein>
    <recommendedName>
        <fullName evidence="4">HTH hxlR-type domain-containing protein</fullName>
    </recommendedName>
</protein>
<comment type="caution">
    <text evidence="5">The sequence shown here is derived from an EMBL/GenBank/DDBJ whole genome shotgun (WGS) entry which is preliminary data.</text>
</comment>
<dbReference type="InterPro" id="IPR036390">
    <property type="entry name" value="WH_DNA-bd_sf"/>
</dbReference>
<dbReference type="PROSITE" id="PS51118">
    <property type="entry name" value="HTH_HXLR"/>
    <property type="match status" value="1"/>
</dbReference>
<evidence type="ECO:0000313" key="6">
    <source>
        <dbReference type="Proteomes" id="UP000619479"/>
    </source>
</evidence>